<keyword evidence="2" id="KW-1185">Reference proteome</keyword>
<organism evidence="1 2">
    <name type="scientific">Alkalicella caledoniensis</name>
    <dbReference type="NCBI Taxonomy" id="2731377"/>
    <lineage>
        <taxon>Bacteria</taxon>
        <taxon>Bacillati</taxon>
        <taxon>Bacillota</taxon>
        <taxon>Clostridia</taxon>
        <taxon>Eubacteriales</taxon>
        <taxon>Proteinivoracaceae</taxon>
        <taxon>Alkalicella</taxon>
    </lineage>
</organism>
<dbReference type="RefSeq" id="WP_213167746.1">
    <property type="nucleotide sequence ID" value="NZ_CP058559.1"/>
</dbReference>
<name>A0A7G9W5X3_ALKCA</name>
<dbReference type="Proteomes" id="UP000516160">
    <property type="component" value="Chromosome"/>
</dbReference>
<evidence type="ECO:0000313" key="2">
    <source>
        <dbReference type="Proteomes" id="UP000516160"/>
    </source>
</evidence>
<evidence type="ECO:0000313" key="1">
    <source>
        <dbReference type="EMBL" id="QNO14085.1"/>
    </source>
</evidence>
<accession>A0A7G9W5X3</accession>
<dbReference type="SUPFAM" id="SSF56112">
    <property type="entry name" value="Protein kinase-like (PK-like)"/>
    <property type="match status" value="1"/>
</dbReference>
<protein>
    <recommendedName>
        <fullName evidence="3">Aminoglycoside phosphotransferase domain-containing protein</fullName>
    </recommendedName>
</protein>
<evidence type="ECO:0008006" key="3">
    <source>
        <dbReference type="Google" id="ProtNLM"/>
    </source>
</evidence>
<dbReference type="EMBL" id="CP058559">
    <property type="protein sequence ID" value="QNO14085.1"/>
    <property type="molecule type" value="Genomic_DNA"/>
</dbReference>
<dbReference type="InterPro" id="IPR011009">
    <property type="entry name" value="Kinase-like_dom_sf"/>
</dbReference>
<reference evidence="1 2" key="1">
    <citation type="submission" date="2020-07" db="EMBL/GenBank/DDBJ databases">
        <title>Alkalicella. sp. LB2 genome.</title>
        <authorList>
            <person name="Postec A."/>
            <person name="Quemeneur M."/>
        </authorList>
    </citation>
    <scope>NUCLEOTIDE SEQUENCE [LARGE SCALE GENOMIC DNA]</scope>
    <source>
        <strain evidence="1 2">LB2</strain>
    </source>
</reference>
<gene>
    <name evidence="1" type="ORF">HYG86_04505</name>
</gene>
<dbReference type="AlphaFoldDB" id="A0A7G9W5X3"/>
<proteinExistence type="predicted"/>
<dbReference type="KEGG" id="acae:HYG86_04505"/>
<sequence>MSIEKVCKELCKLGLKNSESLTLNEISNKDGVMLYRFKYEGQSYVVKYFKNEKYTREIENYKILNELSIPTIKSYGYTDRSILLEDIDESHKYRLGIASDLDDVEVARALAPWYVKLHREGARYIVDKKDKFYREIDCVTKENIDKVKSLSKTQDCKVWGYILENIDFVINKVKGLDETITYNDFYWVNFVVSHDKKKALMFDYNFLGIGLRYNDIRNVLSSLSAEAGEAFLEVYGEFDHREKVVDEAMSILVSLIFAYERDVFPNWAKKSLEAVHNGQLEGAFRKVVEAFK</sequence>